<evidence type="ECO:0000313" key="2">
    <source>
        <dbReference type="EMBL" id="QEG33051.1"/>
    </source>
</evidence>
<evidence type="ECO:0000256" key="1">
    <source>
        <dbReference type="SAM" id="Phobius"/>
    </source>
</evidence>
<feature type="transmembrane region" description="Helical" evidence="1">
    <location>
        <begin position="7"/>
        <end position="30"/>
    </location>
</feature>
<name>A0A5B9QFE7_9BACT</name>
<keyword evidence="1" id="KW-0812">Transmembrane</keyword>
<protein>
    <submittedName>
        <fullName evidence="2">Uncharacterized protein</fullName>
    </submittedName>
</protein>
<dbReference type="AlphaFoldDB" id="A0A5B9QFE7"/>
<reference evidence="2 3" key="1">
    <citation type="submission" date="2019-08" db="EMBL/GenBank/DDBJ databases">
        <title>Deep-cultivation of Planctomycetes and their phenomic and genomic characterization uncovers novel biology.</title>
        <authorList>
            <person name="Wiegand S."/>
            <person name="Jogler M."/>
            <person name="Boedeker C."/>
            <person name="Pinto D."/>
            <person name="Vollmers J."/>
            <person name="Rivas-Marin E."/>
            <person name="Kohn T."/>
            <person name="Peeters S.H."/>
            <person name="Heuer A."/>
            <person name="Rast P."/>
            <person name="Oberbeckmann S."/>
            <person name="Bunk B."/>
            <person name="Jeske O."/>
            <person name="Meyerdierks A."/>
            <person name="Storesund J.E."/>
            <person name="Kallscheuer N."/>
            <person name="Luecker S."/>
            <person name="Lage O.M."/>
            <person name="Pohl T."/>
            <person name="Merkel B.J."/>
            <person name="Hornburger P."/>
            <person name="Mueller R.-W."/>
            <person name="Bruemmer F."/>
            <person name="Labrenz M."/>
            <person name="Spormann A.M."/>
            <person name="Op den Camp H."/>
            <person name="Overmann J."/>
            <person name="Amann R."/>
            <person name="Jetten M.S.M."/>
            <person name="Mascher T."/>
            <person name="Medema M.H."/>
            <person name="Devos D.P."/>
            <person name="Kaster A.-K."/>
            <person name="Ovreas L."/>
            <person name="Rohde M."/>
            <person name="Galperin M.Y."/>
            <person name="Jogler C."/>
        </authorList>
    </citation>
    <scope>NUCLEOTIDE SEQUENCE [LARGE SCALE GENOMIC DNA]</scope>
    <source>
        <strain evidence="2 3">Pr1d</strain>
    </source>
</reference>
<keyword evidence="3" id="KW-1185">Reference proteome</keyword>
<gene>
    <name evidence="2" type="ORF">Pr1d_03120</name>
</gene>
<organism evidence="2 3">
    <name type="scientific">Bythopirellula goksoeyrii</name>
    <dbReference type="NCBI Taxonomy" id="1400387"/>
    <lineage>
        <taxon>Bacteria</taxon>
        <taxon>Pseudomonadati</taxon>
        <taxon>Planctomycetota</taxon>
        <taxon>Planctomycetia</taxon>
        <taxon>Pirellulales</taxon>
        <taxon>Lacipirellulaceae</taxon>
        <taxon>Bythopirellula</taxon>
    </lineage>
</organism>
<keyword evidence="1" id="KW-0472">Membrane</keyword>
<dbReference type="RefSeq" id="WP_148071861.1">
    <property type="nucleotide sequence ID" value="NZ_CP042913.1"/>
</dbReference>
<keyword evidence="1" id="KW-1133">Transmembrane helix</keyword>
<proteinExistence type="predicted"/>
<evidence type="ECO:0000313" key="3">
    <source>
        <dbReference type="Proteomes" id="UP000323917"/>
    </source>
</evidence>
<accession>A0A5B9QFE7</accession>
<dbReference type="EMBL" id="CP042913">
    <property type="protein sequence ID" value="QEG33051.1"/>
    <property type="molecule type" value="Genomic_DNA"/>
</dbReference>
<sequence>MSTLIRFIFPLVGFLSTATVLTAVGGYGYLRNTGKLDDEKMFHIVAVLHDVNLDKIAESHSEDQLDVPPEEASFERRQEDAQIATLQLQAKRDDLLRLMEDFNAQLKQLSTANARYQTYSSEVEQFLNKIKEEALDDGLRSVREQIQNMHPKKQAKPLLIKMLRDEHRMQQVILILNGMSPKKRSDIIKTFEPEDLDILADLHKHMLDGDPVRPYVENQLNELNKLKTQDNL</sequence>
<dbReference type="OrthoDB" id="275553at2"/>
<dbReference type="Proteomes" id="UP000323917">
    <property type="component" value="Chromosome"/>
</dbReference>
<dbReference type="KEGG" id="bgok:Pr1d_03120"/>